<organism evidence="4">
    <name type="scientific">Aceria tosichella</name>
    <name type="common">wheat curl mite</name>
    <dbReference type="NCBI Taxonomy" id="561515"/>
    <lineage>
        <taxon>Eukaryota</taxon>
        <taxon>Metazoa</taxon>
        <taxon>Ecdysozoa</taxon>
        <taxon>Arthropoda</taxon>
        <taxon>Chelicerata</taxon>
        <taxon>Arachnida</taxon>
        <taxon>Acari</taxon>
        <taxon>Acariformes</taxon>
        <taxon>Trombidiformes</taxon>
        <taxon>Prostigmata</taxon>
        <taxon>Eupodina</taxon>
        <taxon>Eriophyoidea</taxon>
        <taxon>Eriophyidae</taxon>
        <taxon>Eriophyinae</taxon>
        <taxon>Aceriini</taxon>
        <taxon>Aceria</taxon>
    </lineage>
</organism>
<evidence type="ECO:0000313" key="4">
    <source>
        <dbReference type="EMBL" id="MDE50755.1"/>
    </source>
</evidence>
<protein>
    <submittedName>
        <fullName evidence="4">Uncharacterized protein F13E6.1</fullName>
    </submittedName>
</protein>
<feature type="region of interest" description="Disordered" evidence="3">
    <location>
        <begin position="1"/>
        <end position="33"/>
    </location>
</feature>
<dbReference type="EMBL" id="GGYP01005984">
    <property type="protein sequence ID" value="MDE50755.1"/>
    <property type="molecule type" value="Transcribed_RNA"/>
</dbReference>
<dbReference type="Pfam" id="PF04201">
    <property type="entry name" value="TPD52"/>
    <property type="match status" value="1"/>
</dbReference>
<gene>
    <name evidence="4" type="primary">F13E6.1</name>
    <name evidence="4" type="ORF">g.12311</name>
</gene>
<name>A0A6G1SJU2_9ACAR</name>
<reference evidence="4" key="1">
    <citation type="submission" date="2018-10" db="EMBL/GenBank/DDBJ databases">
        <title>Transcriptome assembly of Aceria tosichella (Wheat curl mite) Type 2.</title>
        <authorList>
            <person name="Scully E.D."/>
            <person name="Geib S.M."/>
            <person name="Palmer N.A."/>
            <person name="Gupta A.K."/>
            <person name="Sarath G."/>
            <person name="Tatineni S."/>
        </authorList>
    </citation>
    <scope>NUCLEOTIDE SEQUENCE</scope>
    <source>
        <strain evidence="4">LincolnNE</strain>
    </source>
</reference>
<accession>A0A6G1SJU2</accession>
<dbReference type="GO" id="GO:0005737">
    <property type="term" value="C:cytoplasm"/>
    <property type="evidence" value="ECO:0007669"/>
    <property type="project" value="TreeGrafter"/>
</dbReference>
<proteinExistence type="inferred from homology"/>
<evidence type="ECO:0000256" key="1">
    <source>
        <dbReference type="ARBA" id="ARBA00005702"/>
    </source>
</evidence>
<comment type="similarity">
    <text evidence="1">Belongs to the TPD52 family.</text>
</comment>
<dbReference type="AlphaFoldDB" id="A0A6G1SJU2"/>
<dbReference type="InterPro" id="IPR007327">
    <property type="entry name" value="TPD52"/>
</dbReference>
<evidence type="ECO:0000256" key="2">
    <source>
        <dbReference type="ARBA" id="ARBA00023054"/>
    </source>
</evidence>
<dbReference type="PANTHER" id="PTHR19307:SF14">
    <property type="entry name" value="TUMOR PROTEIN D52"/>
    <property type="match status" value="1"/>
</dbReference>
<dbReference type="PANTHER" id="PTHR19307">
    <property type="entry name" value="TUMOR PROTEIN D52"/>
    <property type="match status" value="1"/>
</dbReference>
<keyword evidence="2" id="KW-0175">Coiled coil</keyword>
<sequence length="111" mass="12788">MENLDNPVLESKGSMDESNSSFDLESMDPEQRQRVEEELKTELAKTEEEIQTLRQVLAARIKHSQDLKRKLGIGVWKELTNDLQQGIKNVQETTAYVFNPYVRQTIIPQGL</sequence>
<evidence type="ECO:0000256" key="3">
    <source>
        <dbReference type="SAM" id="MobiDB-lite"/>
    </source>
</evidence>